<organism evidence="2 3">
    <name type="scientific">Goodfellowiella coeruleoviolacea</name>
    <dbReference type="NCBI Taxonomy" id="334858"/>
    <lineage>
        <taxon>Bacteria</taxon>
        <taxon>Bacillati</taxon>
        <taxon>Actinomycetota</taxon>
        <taxon>Actinomycetes</taxon>
        <taxon>Pseudonocardiales</taxon>
        <taxon>Pseudonocardiaceae</taxon>
        <taxon>Goodfellowiella</taxon>
    </lineage>
</organism>
<dbReference type="RefSeq" id="WP_253769702.1">
    <property type="nucleotide sequence ID" value="NZ_JAMTCK010000004.1"/>
</dbReference>
<evidence type="ECO:0000313" key="2">
    <source>
        <dbReference type="EMBL" id="MCP2165161.1"/>
    </source>
</evidence>
<dbReference type="Pfam" id="PF14024">
    <property type="entry name" value="DUF4240"/>
    <property type="match status" value="1"/>
</dbReference>
<evidence type="ECO:0000313" key="3">
    <source>
        <dbReference type="Proteomes" id="UP001206128"/>
    </source>
</evidence>
<proteinExistence type="predicted"/>
<dbReference type="EMBL" id="JAMTCK010000004">
    <property type="protein sequence ID" value="MCP2165161.1"/>
    <property type="molecule type" value="Genomic_DNA"/>
</dbReference>
<sequence>MTIEQFWRLIDQARAEVVDTTDADAVADRAAALLATRPVAEIVAAQRPLDELLAVAYRARLWAAAYLINDGCSDDGFDYFRGWLIAQGREVFERVVAEPDRLAELPAVQAAAQDQVLLEAESVLAVPWEAHQTATGQDMPPPRVSVQLPELDRTVRIDDERSHRQHLPRLAELFLD</sequence>
<evidence type="ECO:0000259" key="1">
    <source>
        <dbReference type="Pfam" id="PF14024"/>
    </source>
</evidence>
<gene>
    <name evidence="2" type="ORF">LX83_002010</name>
</gene>
<dbReference type="Proteomes" id="UP001206128">
    <property type="component" value="Unassembled WGS sequence"/>
</dbReference>
<name>A0AAE3GBC1_9PSEU</name>
<dbReference type="InterPro" id="IPR025334">
    <property type="entry name" value="DUF4240"/>
</dbReference>
<dbReference type="AlphaFoldDB" id="A0AAE3GBC1"/>
<comment type="caution">
    <text evidence="2">The sequence shown here is derived from an EMBL/GenBank/DDBJ whole genome shotgun (WGS) entry which is preliminary data.</text>
</comment>
<feature type="domain" description="DUF4240" evidence="1">
    <location>
        <begin position="1"/>
        <end position="131"/>
    </location>
</feature>
<accession>A0AAE3GBC1</accession>
<protein>
    <recommendedName>
        <fullName evidence="1">DUF4240 domain-containing protein</fullName>
    </recommendedName>
</protein>
<reference evidence="2" key="1">
    <citation type="submission" date="2022-06" db="EMBL/GenBank/DDBJ databases">
        <title>Genomic Encyclopedia of Archaeal and Bacterial Type Strains, Phase II (KMG-II): from individual species to whole genera.</title>
        <authorList>
            <person name="Goeker M."/>
        </authorList>
    </citation>
    <scope>NUCLEOTIDE SEQUENCE</scope>
    <source>
        <strain evidence="2">DSM 43935</strain>
    </source>
</reference>
<keyword evidence="3" id="KW-1185">Reference proteome</keyword>